<accession>A0ABD5RWD4</accession>
<evidence type="ECO:0000259" key="1">
    <source>
        <dbReference type="Pfam" id="PF24271"/>
    </source>
</evidence>
<evidence type="ECO:0000313" key="2">
    <source>
        <dbReference type="EMBL" id="MFC6723052.1"/>
    </source>
</evidence>
<dbReference type="Proteomes" id="UP001596328">
    <property type="component" value="Unassembled WGS sequence"/>
</dbReference>
<dbReference type="SUPFAM" id="SSF46785">
    <property type="entry name" value="Winged helix' DNA-binding domain"/>
    <property type="match status" value="1"/>
</dbReference>
<feature type="domain" description="HVO-2833 C-terminal" evidence="1">
    <location>
        <begin position="196"/>
        <end position="312"/>
    </location>
</feature>
<sequence length="315" mass="35069">MLSKAGLTVLGDLSSGREATLDDLLAETGYSRTHLYRVLDGLLSAGLLTESRGHHNQRHVRVTNHPVVEAYRHLTSKLGHVEWATLLSPATVRVCWYLDDPRRVAVIAERLNISRQGVHSALSPLKNRAMLSPAGPEYALADDMSPLLEFVRAVVVHEHRTRARSLAPSATVEWCDPIRALIRVSEPDDTDALQSADDWQLTGLAKFREFGLQFFLSGEPAFWYAPTEVTLADVVCHTLVLDSSSRRVSYAMLLIETKGITEELLTSTARWYGLKDEVSELYRALDGDFEPSGEVTVRLPSEPEYSALKAQYVDV</sequence>
<dbReference type="InterPro" id="IPR036390">
    <property type="entry name" value="WH_DNA-bd_sf"/>
</dbReference>
<evidence type="ECO:0000313" key="3">
    <source>
        <dbReference type="Proteomes" id="UP001596328"/>
    </source>
</evidence>
<proteinExistence type="predicted"/>
<protein>
    <submittedName>
        <fullName evidence="2">MarR family transcriptional regulator</fullName>
    </submittedName>
</protein>
<keyword evidence="3" id="KW-1185">Reference proteome</keyword>
<dbReference type="AlphaFoldDB" id="A0ABD5RWD4"/>
<gene>
    <name evidence="2" type="ORF">ACFQE1_01325</name>
</gene>
<dbReference type="EMBL" id="JBHSWU010000003">
    <property type="protein sequence ID" value="MFC6723052.1"/>
    <property type="molecule type" value="Genomic_DNA"/>
</dbReference>
<dbReference type="InterPro" id="IPR056528">
    <property type="entry name" value="HVO_2833_C"/>
</dbReference>
<name>A0ABD5RWD4_9EURY</name>
<dbReference type="Pfam" id="PF24271">
    <property type="entry name" value="HVO_2833_C"/>
    <property type="match status" value="1"/>
</dbReference>
<reference evidence="2 3" key="1">
    <citation type="journal article" date="2019" name="Int. J. Syst. Evol. Microbiol.">
        <title>The Global Catalogue of Microorganisms (GCM) 10K type strain sequencing project: providing services to taxonomists for standard genome sequencing and annotation.</title>
        <authorList>
            <consortium name="The Broad Institute Genomics Platform"/>
            <consortium name="The Broad Institute Genome Sequencing Center for Infectious Disease"/>
            <person name="Wu L."/>
            <person name="Ma J."/>
        </authorList>
    </citation>
    <scope>NUCLEOTIDE SEQUENCE [LARGE SCALE GENOMIC DNA]</scope>
    <source>
        <strain evidence="2 3">NBRC 111368</strain>
    </source>
</reference>
<organism evidence="2 3">
    <name type="scientific">Halobium palmae</name>
    <dbReference type="NCBI Taxonomy" id="1776492"/>
    <lineage>
        <taxon>Archaea</taxon>
        <taxon>Methanobacteriati</taxon>
        <taxon>Methanobacteriota</taxon>
        <taxon>Stenosarchaea group</taxon>
        <taxon>Halobacteria</taxon>
        <taxon>Halobacteriales</taxon>
        <taxon>Haloferacaceae</taxon>
        <taxon>Halobium</taxon>
    </lineage>
</organism>
<comment type="caution">
    <text evidence="2">The sequence shown here is derived from an EMBL/GenBank/DDBJ whole genome shotgun (WGS) entry which is preliminary data.</text>
</comment>